<organism evidence="1 2">
    <name type="scientific">Mycteria americana</name>
    <name type="common">Wood stork</name>
    <dbReference type="NCBI Taxonomy" id="33587"/>
    <lineage>
        <taxon>Eukaryota</taxon>
        <taxon>Metazoa</taxon>
        <taxon>Chordata</taxon>
        <taxon>Craniata</taxon>
        <taxon>Vertebrata</taxon>
        <taxon>Euteleostomi</taxon>
        <taxon>Archelosauria</taxon>
        <taxon>Archosauria</taxon>
        <taxon>Dinosauria</taxon>
        <taxon>Saurischia</taxon>
        <taxon>Theropoda</taxon>
        <taxon>Coelurosauria</taxon>
        <taxon>Aves</taxon>
        <taxon>Neognathae</taxon>
        <taxon>Neoaves</taxon>
        <taxon>Aequornithes</taxon>
        <taxon>Ciconiiformes</taxon>
        <taxon>Ciconiidae</taxon>
        <taxon>Mycteria</taxon>
    </lineage>
</organism>
<reference evidence="1 2" key="1">
    <citation type="journal article" date="2023" name="J. Hered.">
        <title>Chromosome-level genome of the wood stork (Mycteria americana) provides insight into avian chromosome evolution.</title>
        <authorList>
            <person name="Flamio R. Jr."/>
            <person name="Ramstad K.M."/>
        </authorList>
    </citation>
    <scope>NUCLEOTIDE SEQUENCE [LARGE SCALE GENOMIC DNA]</scope>
    <source>
        <strain evidence="1">JAX WOST 10</strain>
    </source>
</reference>
<proteinExistence type="predicted"/>
<dbReference type="AlphaFoldDB" id="A0AAN7MUJ5"/>
<gene>
    <name evidence="1" type="ORF">QYF61_016277</name>
</gene>
<comment type="caution">
    <text evidence="1">The sequence shown here is derived from an EMBL/GenBank/DDBJ whole genome shotgun (WGS) entry which is preliminary data.</text>
</comment>
<dbReference type="EMBL" id="JAUNZN010000009">
    <property type="protein sequence ID" value="KAK4816373.1"/>
    <property type="molecule type" value="Genomic_DNA"/>
</dbReference>
<sequence length="184" mass="20829">MIRYIKNWLNGQAQLVRVVISGTKAIWRNGSLLEPILFNNFIKVVDNGEQFTLSKFADDTKCGGVADRLDVCAAEECGEDGEPDRVLSCKCEVIYLVWETPIYAQGRGCILEESKEVPPGKQQHPYRYRKTHRFYANQNEGTSPFTTLLDYKKILTKFSKGKMQRPASGAVAVYATTHWGLTSW</sequence>
<protein>
    <submittedName>
        <fullName evidence="1">Uncharacterized protein</fullName>
    </submittedName>
</protein>
<evidence type="ECO:0000313" key="2">
    <source>
        <dbReference type="Proteomes" id="UP001333110"/>
    </source>
</evidence>
<evidence type="ECO:0000313" key="1">
    <source>
        <dbReference type="EMBL" id="KAK4816373.1"/>
    </source>
</evidence>
<dbReference type="Proteomes" id="UP001333110">
    <property type="component" value="Unassembled WGS sequence"/>
</dbReference>
<accession>A0AAN7MUJ5</accession>
<keyword evidence="2" id="KW-1185">Reference proteome</keyword>
<name>A0AAN7MUJ5_MYCAM</name>